<evidence type="ECO:0000313" key="1">
    <source>
        <dbReference type="EMBL" id="KKN28375.1"/>
    </source>
</evidence>
<accession>A0A0F9P980</accession>
<protein>
    <submittedName>
        <fullName evidence="1">Uncharacterized protein</fullName>
    </submittedName>
</protein>
<reference evidence="1" key="1">
    <citation type="journal article" date="2015" name="Nature">
        <title>Complex archaea that bridge the gap between prokaryotes and eukaryotes.</title>
        <authorList>
            <person name="Spang A."/>
            <person name="Saw J.H."/>
            <person name="Jorgensen S.L."/>
            <person name="Zaremba-Niedzwiedzka K."/>
            <person name="Martijn J."/>
            <person name="Lind A.E."/>
            <person name="van Eijk R."/>
            <person name="Schleper C."/>
            <person name="Guy L."/>
            <person name="Ettema T.J."/>
        </authorList>
    </citation>
    <scope>NUCLEOTIDE SEQUENCE</scope>
</reference>
<organism evidence="1">
    <name type="scientific">marine sediment metagenome</name>
    <dbReference type="NCBI Taxonomy" id="412755"/>
    <lineage>
        <taxon>unclassified sequences</taxon>
        <taxon>metagenomes</taxon>
        <taxon>ecological metagenomes</taxon>
    </lineage>
</organism>
<comment type="caution">
    <text evidence="1">The sequence shown here is derived from an EMBL/GenBank/DDBJ whole genome shotgun (WGS) entry which is preliminary data.</text>
</comment>
<dbReference type="AlphaFoldDB" id="A0A0F9P980"/>
<name>A0A0F9P980_9ZZZZ</name>
<sequence>MSSEIVSIDMECERFGCKRSGKTYSDRIQLVLCQEDFEEFSEWLDSNESLREELTDLALQGTLSFGEKVKQGYLEKILAKLIGKTVADLVQSAVEAGYTGYQKGEEETNPPEFRHLKEKCQNCGLENTIKISSNALFWKCANCKVRNYLSRL</sequence>
<dbReference type="EMBL" id="LAZR01002570">
    <property type="protein sequence ID" value="KKN28375.1"/>
    <property type="molecule type" value="Genomic_DNA"/>
</dbReference>
<gene>
    <name evidence="1" type="ORF">LCGC14_0855010</name>
</gene>
<proteinExistence type="predicted"/>